<reference evidence="2 3" key="1">
    <citation type="journal article" date="2018" name="Evol. Lett.">
        <title>Horizontal gene cluster transfer increased hallucinogenic mushroom diversity.</title>
        <authorList>
            <person name="Reynolds H.T."/>
            <person name="Vijayakumar V."/>
            <person name="Gluck-Thaler E."/>
            <person name="Korotkin H.B."/>
            <person name="Matheny P.B."/>
            <person name="Slot J.C."/>
        </authorList>
    </citation>
    <scope>NUCLEOTIDE SEQUENCE [LARGE SCALE GENOMIC DNA]</scope>
    <source>
        <strain evidence="2 3">SRW20</strain>
    </source>
</reference>
<organism evidence="2 3">
    <name type="scientific">Gymnopilus dilepis</name>
    <dbReference type="NCBI Taxonomy" id="231916"/>
    <lineage>
        <taxon>Eukaryota</taxon>
        <taxon>Fungi</taxon>
        <taxon>Dikarya</taxon>
        <taxon>Basidiomycota</taxon>
        <taxon>Agaricomycotina</taxon>
        <taxon>Agaricomycetes</taxon>
        <taxon>Agaricomycetidae</taxon>
        <taxon>Agaricales</taxon>
        <taxon>Agaricineae</taxon>
        <taxon>Hymenogastraceae</taxon>
        <taxon>Gymnopilus</taxon>
    </lineage>
</organism>
<evidence type="ECO:0000256" key="1">
    <source>
        <dbReference type="SAM" id="MobiDB-lite"/>
    </source>
</evidence>
<dbReference type="EMBL" id="NHYE01005658">
    <property type="protein sequence ID" value="PPQ65040.1"/>
    <property type="molecule type" value="Genomic_DNA"/>
</dbReference>
<gene>
    <name evidence="2" type="ORF">CVT26_015736</name>
</gene>
<comment type="caution">
    <text evidence="2">The sequence shown here is derived from an EMBL/GenBank/DDBJ whole genome shotgun (WGS) entry which is preliminary data.</text>
</comment>
<feature type="region of interest" description="Disordered" evidence="1">
    <location>
        <begin position="29"/>
        <end position="70"/>
    </location>
</feature>
<evidence type="ECO:0000313" key="3">
    <source>
        <dbReference type="Proteomes" id="UP000284706"/>
    </source>
</evidence>
<sequence>MHIVPSSIVEPEATAVTPEVRVEAAELTDASKVSAVSTDEPPHELGIAPSGTTVEGEEGEEASPECSGPQPLDPSVFVLNNVPKNGSNGLPNVAGTCPGLEKFDIDIQHIDYLMEKLCHRRAMATWKRNQCIPVAKLPVEIIAEIFMFGSAITFAEGQTTEDATIWPLTLGRICYDWRSIAWNLAPLWTHFTCRVSNKKCAVQAELLKEWLDRSDDRLLYIRLTMEDEDAWASEQVTSIDIIDALVLHCRKWRRINLILPACWYASIRGVRGKLDNLVKVYVRPPSNSSVDLALDAFLDAPHLDRIIVSYYYLHDLYFPWAQLTKVVMVMASMDEALELIRRCPNLVTCRFDNLIPFEQQFPIDLVFNTNLQAFDASVEASAYIEHLLMYLVLPSLSGLALTLRITHSNPLPGIESLIERSSAPLKRVAIQGTYVPEDDAIEFLKHNDCVSHITTMP</sequence>
<proteinExistence type="predicted"/>
<dbReference type="AlphaFoldDB" id="A0A409VFL5"/>
<evidence type="ECO:0008006" key="4">
    <source>
        <dbReference type="Google" id="ProtNLM"/>
    </source>
</evidence>
<accession>A0A409VFL5</accession>
<name>A0A409VFL5_9AGAR</name>
<dbReference type="Proteomes" id="UP000284706">
    <property type="component" value="Unassembled WGS sequence"/>
</dbReference>
<evidence type="ECO:0000313" key="2">
    <source>
        <dbReference type="EMBL" id="PPQ65040.1"/>
    </source>
</evidence>
<keyword evidence="3" id="KW-1185">Reference proteome</keyword>
<protein>
    <recommendedName>
        <fullName evidence="4">F-box domain-containing protein</fullName>
    </recommendedName>
</protein>
<dbReference type="InParanoid" id="A0A409VFL5"/>
<dbReference type="OrthoDB" id="3139566at2759"/>